<comment type="function">
    <text evidence="11">Fluoride-specific ion channel. Important for reducing fluoride concentration in the cell, thus reducing its toxicity.</text>
</comment>
<accession>A0A1Z8B9K8</accession>
<dbReference type="EMBL" id="MAAX01000039">
    <property type="protein sequence ID" value="OUS19249.1"/>
    <property type="molecule type" value="Genomic_DNA"/>
</dbReference>
<dbReference type="NCBIfam" id="TIGR00494">
    <property type="entry name" value="crcB"/>
    <property type="match status" value="1"/>
</dbReference>
<keyword evidence="8 11" id="KW-0407">Ion channel</keyword>
<keyword evidence="11" id="KW-0813">Transport</keyword>
<comment type="subcellular location">
    <subcellularLocation>
        <location evidence="1 11">Cell membrane</location>
        <topology evidence="1 11">Multi-pass membrane protein</topology>
    </subcellularLocation>
</comment>
<dbReference type="PANTHER" id="PTHR28259">
    <property type="entry name" value="FLUORIDE EXPORT PROTEIN 1-RELATED"/>
    <property type="match status" value="1"/>
</dbReference>
<evidence type="ECO:0000313" key="13">
    <source>
        <dbReference type="Proteomes" id="UP000196102"/>
    </source>
</evidence>
<keyword evidence="7 11" id="KW-0472">Membrane</keyword>
<evidence type="ECO:0000256" key="2">
    <source>
        <dbReference type="ARBA" id="ARBA00022475"/>
    </source>
</evidence>
<evidence type="ECO:0000256" key="10">
    <source>
        <dbReference type="ARBA" id="ARBA00035585"/>
    </source>
</evidence>
<evidence type="ECO:0000256" key="1">
    <source>
        <dbReference type="ARBA" id="ARBA00004651"/>
    </source>
</evidence>
<evidence type="ECO:0000256" key="8">
    <source>
        <dbReference type="ARBA" id="ARBA00023303"/>
    </source>
</evidence>
<dbReference type="RefSeq" id="WP_303685794.1">
    <property type="nucleotide sequence ID" value="NZ_CAJXYO010000005.1"/>
</dbReference>
<evidence type="ECO:0000256" key="9">
    <source>
        <dbReference type="ARBA" id="ARBA00035120"/>
    </source>
</evidence>
<feature type="binding site" evidence="11">
    <location>
        <position position="75"/>
    </location>
    <ligand>
        <name>Na(+)</name>
        <dbReference type="ChEBI" id="CHEBI:29101"/>
        <note>structural</note>
    </ligand>
</feature>
<dbReference type="PANTHER" id="PTHR28259:SF1">
    <property type="entry name" value="FLUORIDE EXPORT PROTEIN 1-RELATED"/>
    <property type="match status" value="1"/>
</dbReference>
<dbReference type="GO" id="GO:0046872">
    <property type="term" value="F:metal ion binding"/>
    <property type="evidence" value="ECO:0007669"/>
    <property type="project" value="UniProtKB-KW"/>
</dbReference>
<feature type="binding site" evidence="11">
    <location>
        <position position="72"/>
    </location>
    <ligand>
        <name>Na(+)</name>
        <dbReference type="ChEBI" id="CHEBI:29101"/>
        <note>structural</note>
    </ligand>
</feature>
<dbReference type="AlphaFoldDB" id="A0A1Z8B9K8"/>
<evidence type="ECO:0000313" key="12">
    <source>
        <dbReference type="EMBL" id="OUS19249.1"/>
    </source>
</evidence>
<dbReference type="Pfam" id="PF02537">
    <property type="entry name" value="CRCB"/>
    <property type="match status" value="1"/>
</dbReference>
<evidence type="ECO:0000256" key="5">
    <source>
        <dbReference type="ARBA" id="ARBA00022989"/>
    </source>
</evidence>
<comment type="caution">
    <text evidence="12">The sequence shown here is derived from an EMBL/GenBank/DDBJ whole genome shotgun (WGS) entry which is preliminary data.</text>
</comment>
<keyword evidence="3" id="KW-0997">Cell inner membrane</keyword>
<comment type="activity regulation">
    <text evidence="11">Na(+) is not transported, but it plays an essential structural role and its presence is essential for fluoride channel function.</text>
</comment>
<evidence type="ECO:0000256" key="4">
    <source>
        <dbReference type="ARBA" id="ARBA00022692"/>
    </source>
</evidence>
<reference evidence="13" key="1">
    <citation type="journal article" date="2017" name="Proc. Natl. Acad. Sci. U.S.A.">
        <title>Simulation of Deepwater Horizon oil plume reveals substrate specialization within a complex community of hydrocarbon-degraders.</title>
        <authorList>
            <person name="Hu P."/>
            <person name="Dubinsky E.A."/>
            <person name="Probst A.J."/>
            <person name="Wang J."/>
            <person name="Sieber C.M.K."/>
            <person name="Tom L.M."/>
            <person name="Gardinali P."/>
            <person name="Banfield J.F."/>
            <person name="Atlas R.M."/>
            <person name="Andersen G.L."/>
        </authorList>
    </citation>
    <scope>NUCLEOTIDE SEQUENCE [LARGE SCALE GENOMIC DNA]</scope>
</reference>
<keyword evidence="11" id="KW-0479">Metal-binding</keyword>
<feature type="transmembrane region" description="Helical" evidence="11">
    <location>
        <begin position="60"/>
        <end position="88"/>
    </location>
</feature>
<dbReference type="InterPro" id="IPR003691">
    <property type="entry name" value="FluC"/>
</dbReference>
<dbReference type="GO" id="GO:0005886">
    <property type="term" value="C:plasma membrane"/>
    <property type="evidence" value="ECO:0007669"/>
    <property type="project" value="UniProtKB-SubCell"/>
</dbReference>
<comment type="catalytic activity">
    <reaction evidence="10">
        <text>fluoride(in) = fluoride(out)</text>
        <dbReference type="Rhea" id="RHEA:76159"/>
        <dbReference type="ChEBI" id="CHEBI:17051"/>
    </reaction>
    <physiologicalReaction direction="left-to-right" evidence="10">
        <dbReference type="Rhea" id="RHEA:76160"/>
    </physiologicalReaction>
</comment>
<feature type="transmembrane region" description="Helical" evidence="11">
    <location>
        <begin position="34"/>
        <end position="53"/>
    </location>
</feature>
<feature type="transmembrane region" description="Helical" evidence="11">
    <location>
        <begin position="94"/>
        <end position="118"/>
    </location>
</feature>
<keyword evidence="2 11" id="KW-1003">Cell membrane</keyword>
<dbReference type="GO" id="GO:0062054">
    <property type="term" value="F:fluoride channel activity"/>
    <property type="evidence" value="ECO:0007669"/>
    <property type="project" value="UniProtKB-UniRule"/>
</dbReference>
<evidence type="ECO:0000256" key="3">
    <source>
        <dbReference type="ARBA" id="ARBA00022519"/>
    </source>
</evidence>
<keyword evidence="5 11" id="KW-1133">Transmembrane helix</keyword>
<evidence type="ECO:0000256" key="7">
    <source>
        <dbReference type="ARBA" id="ARBA00023136"/>
    </source>
</evidence>
<evidence type="ECO:0000256" key="11">
    <source>
        <dbReference type="HAMAP-Rule" id="MF_00454"/>
    </source>
</evidence>
<comment type="similarity">
    <text evidence="9 11">Belongs to the fluoride channel Fluc/FEX (TC 1.A.43) family.</text>
</comment>
<dbReference type="Proteomes" id="UP000196102">
    <property type="component" value="Unassembled WGS sequence"/>
</dbReference>
<evidence type="ECO:0000256" key="6">
    <source>
        <dbReference type="ARBA" id="ARBA00023065"/>
    </source>
</evidence>
<keyword evidence="11" id="KW-0915">Sodium</keyword>
<dbReference type="GO" id="GO:0140114">
    <property type="term" value="P:cellular detoxification of fluoride"/>
    <property type="evidence" value="ECO:0007669"/>
    <property type="project" value="UniProtKB-UniRule"/>
</dbReference>
<organism evidence="12 13">
    <name type="scientific">Nonlabens dokdonensis</name>
    <dbReference type="NCBI Taxonomy" id="328515"/>
    <lineage>
        <taxon>Bacteria</taxon>
        <taxon>Pseudomonadati</taxon>
        <taxon>Bacteroidota</taxon>
        <taxon>Flavobacteriia</taxon>
        <taxon>Flavobacteriales</taxon>
        <taxon>Flavobacteriaceae</taxon>
        <taxon>Nonlabens</taxon>
    </lineage>
</organism>
<keyword evidence="4 11" id="KW-0812">Transmembrane</keyword>
<dbReference type="HAMAP" id="MF_00454">
    <property type="entry name" value="FluC"/>
    <property type="match status" value="1"/>
</dbReference>
<protein>
    <recommendedName>
        <fullName evidence="11">Fluoride-specific ion channel FluC</fullName>
    </recommendedName>
</protein>
<proteinExistence type="inferred from homology"/>
<name>A0A1Z8B9K8_9FLAO</name>
<sequence>MKALILVFIGGGLGSTLRFYISTLLNVNEFKWLPTLSVNLLGCLLLGGFLAAFQKDEFTYHWYVLLGIGFCGGLTTFSTFSLELFLLIKNATYMTALLYIVLSIILGITAAAIGYSFINKLI</sequence>
<keyword evidence="6 11" id="KW-0406">Ion transport</keyword>
<gene>
    <name evidence="11" type="primary">fluC</name>
    <name evidence="11" type="synonym">crcB</name>
    <name evidence="12" type="ORF">A9Q93_02420</name>
</gene>